<dbReference type="Pfam" id="PF06379">
    <property type="entry name" value="RhaT"/>
    <property type="match status" value="2"/>
</dbReference>
<evidence type="ECO:0000256" key="6">
    <source>
        <dbReference type="ARBA" id="ARBA00022847"/>
    </source>
</evidence>
<dbReference type="AlphaFoldDB" id="A0A485BEV0"/>
<name>A0A485BEV0_RAOPL</name>
<evidence type="ECO:0000256" key="8">
    <source>
        <dbReference type="ARBA" id="ARBA00023136"/>
    </source>
</evidence>
<dbReference type="Proteomes" id="UP000345637">
    <property type="component" value="Unassembled WGS sequence"/>
</dbReference>
<evidence type="ECO:0000256" key="4">
    <source>
        <dbReference type="ARBA" id="ARBA00022597"/>
    </source>
</evidence>
<keyword evidence="2" id="KW-1003">Cell membrane</keyword>
<dbReference type="GO" id="GO:0016020">
    <property type="term" value="C:membrane"/>
    <property type="evidence" value="ECO:0007669"/>
    <property type="project" value="InterPro"/>
</dbReference>
<dbReference type="GO" id="GO:0015153">
    <property type="term" value="F:rhamnose transmembrane transporter activity"/>
    <property type="evidence" value="ECO:0007669"/>
    <property type="project" value="InterPro"/>
</dbReference>
<proteinExistence type="predicted"/>
<evidence type="ECO:0000256" key="2">
    <source>
        <dbReference type="ARBA" id="ARBA00022475"/>
    </source>
</evidence>
<evidence type="ECO:0000256" key="7">
    <source>
        <dbReference type="ARBA" id="ARBA00022989"/>
    </source>
</evidence>
<evidence type="ECO:0000313" key="10">
    <source>
        <dbReference type="EMBL" id="VFS71381.1"/>
    </source>
</evidence>
<feature type="region of interest" description="Disordered" evidence="9">
    <location>
        <begin position="146"/>
        <end position="165"/>
    </location>
</feature>
<accession>A0A485BEV0</accession>
<evidence type="ECO:0000256" key="3">
    <source>
        <dbReference type="ARBA" id="ARBA00022519"/>
    </source>
</evidence>
<keyword evidence="7" id="KW-1133">Transmembrane helix</keyword>
<protein>
    <submittedName>
        <fullName evidence="10">L-rhamnose-H(+) transport protein</fullName>
    </submittedName>
</protein>
<evidence type="ECO:0000313" key="11">
    <source>
        <dbReference type="Proteomes" id="UP000345637"/>
    </source>
</evidence>
<keyword evidence="8" id="KW-0472">Membrane</keyword>
<sequence length="165" mass="18061">MNHAITMGIFWHLIGAASAACFYAPFKQVKQWSMGNHVVNRRDCLLADSSLGLSARCCCLISGPITVPSTPPRCCRCFLFGAMWGIGNINYGLTMRYLGMSMGIGIAIGITPDCRYADDPDYQRADRCAAAYPGWPDDAARRAGCGDWRGDSHPRRPAERAQDGH</sequence>
<dbReference type="InterPro" id="IPR004673">
    <property type="entry name" value="L-rhamnose-proton_sym_RhaT"/>
</dbReference>
<keyword evidence="1" id="KW-0813">Transport</keyword>
<gene>
    <name evidence="10" type="primary">rhaT_2</name>
    <name evidence="10" type="ORF">NCTC12998_04075</name>
</gene>
<keyword evidence="6" id="KW-0769">Symport</keyword>
<dbReference type="EMBL" id="CAADJE010000024">
    <property type="protein sequence ID" value="VFS71381.1"/>
    <property type="molecule type" value="Genomic_DNA"/>
</dbReference>
<keyword evidence="4" id="KW-0762">Sugar transport</keyword>
<organism evidence="10 11">
    <name type="scientific">Raoultella planticola</name>
    <name type="common">Klebsiella planticola</name>
    <dbReference type="NCBI Taxonomy" id="575"/>
    <lineage>
        <taxon>Bacteria</taxon>
        <taxon>Pseudomonadati</taxon>
        <taxon>Pseudomonadota</taxon>
        <taxon>Gammaproteobacteria</taxon>
        <taxon>Enterobacterales</taxon>
        <taxon>Enterobacteriaceae</taxon>
        <taxon>Klebsiella/Raoultella group</taxon>
        <taxon>Raoultella</taxon>
    </lineage>
</organism>
<feature type="compositionally biased region" description="Basic and acidic residues" evidence="9">
    <location>
        <begin position="148"/>
        <end position="165"/>
    </location>
</feature>
<reference evidence="10 11" key="1">
    <citation type="submission" date="2019-03" db="EMBL/GenBank/DDBJ databases">
        <authorList>
            <consortium name="Pathogen Informatics"/>
        </authorList>
    </citation>
    <scope>NUCLEOTIDE SEQUENCE [LARGE SCALE GENOMIC DNA]</scope>
    <source>
        <strain evidence="10 11">NCTC12998</strain>
    </source>
</reference>
<evidence type="ECO:0000256" key="9">
    <source>
        <dbReference type="SAM" id="MobiDB-lite"/>
    </source>
</evidence>
<keyword evidence="3" id="KW-0997">Cell inner membrane</keyword>
<keyword evidence="5" id="KW-0812">Transmembrane</keyword>
<dbReference type="GO" id="GO:0015293">
    <property type="term" value="F:symporter activity"/>
    <property type="evidence" value="ECO:0007669"/>
    <property type="project" value="UniProtKB-KW"/>
</dbReference>
<evidence type="ECO:0000256" key="5">
    <source>
        <dbReference type="ARBA" id="ARBA00022692"/>
    </source>
</evidence>
<evidence type="ECO:0000256" key="1">
    <source>
        <dbReference type="ARBA" id="ARBA00022448"/>
    </source>
</evidence>